<feature type="domain" description="BLUF" evidence="1">
    <location>
        <begin position="3"/>
        <end position="94"/>
    </location>
</feature>
<dbReference type="SUPFAM" id="SSF54975">
    <property type="entry name" value="Acylphosphatase/BLUF domain-like"/>
    <property type="match status" value="1"/>
</dbReference>
<evidence type="ECO:0000313" key="3">
    <source>
        <dbReference type="Proteomes" id="UP000658720"/>
    </source>
</evidence>
<keyword evidence="3" id="KW-1185">Reference proteome</keyword>
<evidence type="ECO:0000313" key="2">
    <source>
        <dbReference type="EMBL" id="MBE9253530.1"/>
    </source>
</evidence>
<dbReference type="Proteomes" id="UP000658720">
    <property type="component" value="Unassembled WGS sequence"/>
</dbReference>
<comment type="caution">
    <text evidence="2">The sequence shown here is derived from an EMBL/GenBank/DDBJ whole genome shotgun (WGS) entry which is preliminary data.</text>
</comment>
<dbReference type="Gene3D" id="3.30.70.100">
    <property type="match status" value="1"/>
</dbReference>
<dbReference type="EMBL" id="JADEVV010000014">
    <property type="protein sequence ID" value="MBE9253530.1"/>
    <property type="molecule type" value="Genomic_DNA"/>
</dbReference>
<dbReference type="Gene3D" id="1.10.287.1540">
    <property type="match status" value="1"/>
</dbReference>
<name>A0ABR9VQA3_9SYNC</name>
<proteinExistence type="predicted"/>
<gene>
    <name evidence="2" type="ORF">IQ217_06615</name>
</gene>
<dbReference type="Pfam" id="PF04940">
    <property type="entry name" value="BLUF"/>
    <property type="match status" value="1"/>
</dbReference>
<protein>
    <submittedName>
        <fullName evidence="2">BLUF domain-containing protein</fullName>
    </submittedName>
</protein>
<dbReference type="SMART" id="SM01034">
    <property type="entry name" value="BLUF"/>
    <property type="match status" value="1"/>
</dbReference>
<dbReference type="InterPro" id="IPR007024">
    <property type="entry name" value="BLUF_domain"/>
</dbReference>
<accession>A0ABR9VQA3</accession>
<organism evidence="2 3">
    <name type="scientific">Synechocystis salina LEGE 00031</name>
    <dbReference type="NCBI Taxonomy" id="1828736"/>
    <lineage>
        <taxon>Bacteria</taxon>
        <taxon>Bacillati</taxon>
        <taxon>Cyanobacteriota</taxon>
        <taxon>Cyanophyceae</taxon>
        <taxon>Synechococcales</taxon>
        <taxon>Merismopediaceae</taxon>
        <taxon>Synechocystis</taxon>
    </lineage>
</organism>
<evidence type="ECO:0000259" key="1">
    <source>
        <dbReference type="PROSITE" id="PS50925"/>
    </source>
</evidence>
<sequence>MSLYRLIYSSQGIPNLQPQDLKDILESSQRNNPANGITGLLCYSKPAFLQVLEGECEQINETYHRIVQDERHHTPQIIECVPIKSRNFEVWSMQAITVNDLSTEQVKTLVLKYSGFTTLRPNAMDPEQCLNFLLDIAKIYELSDNFFLDL</sequence>
<dbReference type="PROSITE" id="PS50925">
    <property type="entry name" value="BLUF"/>
    <property type="match status" value="1"/>
</dbReference>
<reference evidence="2 3" key="1">
    <citation type="submission" date="2020-10" db="EMBL/GenBank/DDBJ databases">
        <authorList>
            <person name="Castelo-Branco R."/>
            <person name="Eusebio N."/>
            <person name="Adriana R."/>
            <person name="Vieira A."/>
            <person name="Brugerolle De Fraissinette N."/>
            <person name="Rezende De Castro R."/>
            <person name="Schneider M.P."/>
            <person name="Vasconcelos V."/>
            <person name="Leao P.N."/>
        </authorList>
    </citation>
    <scope>NUCLEOTIDE SEQUENCE [LARGE SCALE GENOMIC DNA]</scope>
    <source>
        <strain evidence="2 3">LEGE 00031</strain>
    </source>
</reference>
<dbReference type="RefSeq" id="WP_190597955.1">
    <property type="nucleotide sequence ID" value="NZ_JADEVV010000014.1"/>
</dbReference>
<dbReference type="InterPro" id="IPR036046">
    <property type="entry name" value="Acylphosphatase-like_dom_sf"/>
</dbReference>